<organism evidence="1 2">
    <name type="scientific">Coniosporium apollinis (strain CBS 100218)</name>
    <name type="common">Rock-inhabiting black yeast</name>
    <dbReference type="NCBI Taxonomy" id="1168221"/>
    <lineage>
        <taxon>Eukaryota</taxon>
        <taxon>Fungi</taxon>
        <taxon>Dikarya</taxon>
        <taxon>Ascomycota</taxon>
        <taxon>Pezizomycotina</taxon>
        <taxon>Dothideomycetes</taxon>
        <taxon>Dothideomycetes incertae sedis</taxon>
        <taxon>Coniosporium</taxon>
    </lineage>
</organism>
<sequence>MTTSPASSGTGTALQSIQAEFPLKFQQLPAAVYLTPNLSADTSSRRVVDSFIAFTTTWPMLAEAWYHELSRLEERRGRAQPLDKPRSFDMAAKNLGSRFHEVDTPPAGCTPLSKKEAYHLAGYLCNWFGRCLLAHLPARQAVRCERKKLKRVIARLAKAVCAWVFDDETGARLKNYGSIPTPYSQEMRRALR</sequence>
<name>R7Z525_CONA1</name>
<protein>
    <submittedName>
        <fullName evidence="1">Uncharacterized protein</fullName>
    </submittedName>
</protein>
<dbReference type="EMBL" id="JH767606">
    <property type="protein sequence ID" value="EON69089.1"/>
    <property type="molecule type" value="Genomic_DNA"/>
</dbReference>
<dbReference type="Proteomes" id="UP000016924">
    <property type="component" value="Unassembled WGS sequence"/>
</dbReference>
<reference evidence="2" key="1">
    <citation type="submission" date="2012-06" db="EMBL/GenBank/DDBJ databases">
        <title>The genome sequence of Coniosporium apollinis CBS 100218.</title>
        <authorList>
            <consortium name="The Broad Institute Genome Sequencing Platform"/>
            <person name="Cuomo C."/>
            <person name="Gorbushina A."/>
            <person name="Noack S."/>
            <person name="Walker B."/>
            <person name="Young S.K."/>
            <person name="Zeng Q."/>
            <person name="Gargeya S."/>
            <person name="Fitzgerald M."/>
            <person name="Haas B."/>
            <person name="Abouelleil A."/>
            <person name="Alvarado L."/>
            <person name="Arachchi H.M."/>
            <person name="Berlin A.M."/>
            <person name="Chapman S.B."/>
            <person name="Goldberg J."/>
            <person name="Griggs A."/>
            <person name="Gujja S."/>
            <person name="Hansen M."/>
            <person name="Howarth C."/>
            <person name="Imamovic A."/>
            <person name="Larimer J."/>
            <person name="McCowan C."/>
            <person name="Montmayeur A."/>
            <person name="Murphy C."/>
            <person name="Neiman D."/>
            <person name="Pearson M."/>
            <person name="Priest M."/>
            <person name="Roberts A."/>
            <person name="Saif S."/>
            <person name="Shea T."/>
            <person name="Sisk P."/>
            <person name="Sykes S."/>
            <person name="Wortman J."/>
            <person name="Nusbaum C."/>
            <person name="Birren B."/>
        </authorList>
    </citation>
    <scope>NUCLEOTIDE SEQUENCE [LARGE SCALE GENOMIC DNA]</scope>
    <source>
        <strain evidence="2">CBS 100218</strain>
    </source>
</reference>
<dbReference type="RefSeq" id="XP_007784406.1">
    <property type="nucleotide sequence ID" value="XM_007786216.1"/>
</dbReference>
<proteinExistence type="predicted"/>
<dbReference type="AlphaFoldDB" id="R7Z525"/>
<gene>
    <name evidence="1" type="ORF">W97_08402</name>
</gene>
<accession>R7Z525</accession>
<keyword evidence="2" id="KW-1185">Reference proteome</keyword>
<evidence type="ECO:0000313" key="2">
    <source>
        <dbReference type="Proteomes" id="UP000016924"/>
    </source>
</evidence>
<dbReference type="HOGENOM" id="CLU_1415078_0_0_1"/>
<dbReference type="GeneID" id="19905713"/>
<evidence type="ECO:0000313" key="1">
    <source>
        <dbReference type="EMBL" id="EON69089.1"/>
    </source>
</evidence>